<keyword evidence="5" id="KW-0812">Transmembrane</keyword>
<evidence type="ECO:0000256" key="2">
    <source>
        <dbReference type="ARBA" id="ARBA00006150"/>
    </source>
</evidence>
<comment type="caution">
    <text evidence="15">The sequence shown here is derived from an EMBL/GenBank/DDBJ whole genome shotgun (WGS) entry which is preliminary data.</text>
</comment>
<dbReference type="GO" id="GO:0006508">
    <property type="term" value="P:proteolysis"/>
    <property type="evidence" value="ECO:0007669"/>
    <property type="project" value="UniProtKB-KW"/>
</dbReference>
<dbReference type="AlphaFoldDB" id="A0A1R0H5P0"/>
<evidence type="ECO:0000256" key="1">
    <source>
        <dbReference type="ARBA" id="ARBA00004576"/>
    </source>
</evidence>
<dbReference type="PANTHER" id="PTHR11731">
    <property type="entry name" value="PROTEASE FAMILY S9B,C DIPEPTIDYL-PEPTIDASE IV-RELATED"/>
    <property type="match status" value="1"/>
</dbReference>
<keyword evidence="7" id="KW-0720">Serine protease</keyword>
<evidence type="ECO:0000259" key="14">
    <source>
        <dbReference type="Pfam" id="PF00930"/>
    </source>
</evidence>
<dbReference type="STRING" id="133383.A0A1R0H5P0"/>
<sequence length="933" mass="105129">MSSKYDSNGFLASDHDNNESGNDFMHSLSIDSESEYVDYEMDPINQEDVENQAVFFGDGNFETENQRRFYSEFSDSSPGRYQNFYQNMKRKNINIKKISIIALFLFSSSSEKDEKNIKSPSFNPVHSDYTSEIYVSTTSPESTPTDNLISKPADKITDTPKSDHISDSNKTISNHLKFSDYGSGLYQPRFGSFDFIYHPTDSSIDGLFVTGSFEFSITSLEGGFIHALVTADDMRNALKAAELNPMTSFVSYQISQDWEYILLEIKRTKVFRHSFVSTYFVYSVNNKSLSPLSKTSNDKVMDAQFSPTGHRISFVIANDLYISDLVNEKRITNDGNNGIFNGISDWVYEEEVFSSSKAHWWSPDGSKIIFMQTNDTHVPEFKYNLYNSFESDNSYPEEQSIRYPKAGFPNPTVKLFIHDLNKPDVAPQFLDITETDSIITQVSWITKDDSNAIIKVSNRQQNHFKVHLISKASEGSYSSKISREINSKDSDKSWIDVTRSLLFIPKDSSDSGLEGYLDIVEHNGFSHIALFSPPESDKPIMVTQGQWDVIDGSLYFDQNSKTIYYQATTRASYSKDVFSLSLSKGSSPKNLTSDIITPDGVTGIGSYNLSVSKKGKYAVVSYLGPQVPWKGVYKLDSGSLVEKPVRVISDNDKLRRELDKLDLPTTQIISIPSEEGYADLDVKLTFPPGFNSKRDAYYSVLFNVYGGPNSKMVDESFSMNTWNAIAVSASASRSEHSNAVPLVIVQLDPRGTAHKGRKFSRIVNGNLGIVEARDVVRGAKYLLSNHKYLDPNRVGIWGWSYGGFLTLKTLEADPELFKVGMSVAPVTNWKFYDSIYTERYMNTPQLNPQGYSESAVHNYTSIASTNLLLMHGTGDDNVHIQNSYVFVQNMISVKNHKMTVMVYPDSDHSISLQGAREYLDDTLSSYLFDHFSK</sequence>
<evidence type="ECO:0000256" key="5">
    <source>
        <dbReference type="ARBA" id="ARBA00022692"/>
    </source>
</evidence>
<accession>A0A1R0H5P0</accession>
<evidence type="ECO:0000313" key="16">
    <source>
        <dbReference type="Proteomes" id="UP000187455"/>
    </source>
</evidence>
<dbReference type="InterPro" id="IPR029058">
    <property type="entry name" value="AB_hydrolase_fold"/>
</dbReference>
<gene>
    <name evidence="15" type="ORF">AYI68_g1339</name>
</gene>
<dbReference type="InterPro" id="IPR050278">
    <property type="entry name" value="Serine_Prot_S9B/DPPIV"/>
</dbReference>
<evidence type="ECO:0000256" key="3">
    <source>
        <dbReference type="ARBA" id="ARBA00022438"/>
    </source>
</evidence>
<keyword evidence="6" id="KW-0378">Hydrolase</keyword>
<keyword evidence="11" id="KW-0325">Glycoprotein</keyword>
<dbReference type="GO" id="GO:0008236">
    <property type="term" value="F:serine-type peptidase activity"/>
    <property type="evidence" value="ECO:0007669"/>
    <property type="project" value="UniProtKB-KW"/>
</dbReference>
<feature type="domain" description="Dipeptidylpeptidase IV N-terminal" evidence="14">
    <location>
        <begin position="255"/>
        <end position="629"/>
    </location>
</feature>
<dbReference type="Gene3D" id="3.40.50.1820">
    <property type="entry name" value="alpha/beta hydrolase"/>
    <property type="match status" value="1"/>
</dbReference>
<keyword evidence="16" id="KW-1185">Reference proteome</keyword>
<dbReference type="Pfam" id="PF00930">
    <property type="entry name" value="DPPIV_N"/>
    <property type="match status" value="1"/>
</dbReference>
<evidence type="ECO:0000256" key="7">
    <source>
        <dbReference type="ARBA" id="ARBA00022825"/>
    </source>
</evidence>
<organism evidence="15 16">
    <name type="scientific">Smittium mucronatum</name>
    <dbReference type="NCBI Taxonomy" id="133383"/>
    <lineage>
        <taxon>Eukaryota</taxon>
        <taxon>Fungi</taxon>
        <taxon>Fungi incertae sedis</taxon>
        <taxon>Zoopagomycota</taxon>
        <taxon>Kickxellomycotina</taxon>
        <taxon>Harpellomycetes</taxon>
        <taxon>Harpellales</taxon>
        <taxon>Legeriomycetaceae</taxon>
        <taxon>Smittium</taxon>
    </lineage>
</organism>
<dbReference type="InterPro" id="IPR001375">
    <property type="entry name" value="Peptidase_S9_cat"/>
</dbReference>
<dbReference type="OrthoDB" id="16520at2759"/>
<dbReference type="GO" id="GO:0005774">
    <property type="term" value="C:vacuolar membrane"/>
    <property type="evidence" value="ECO:0007669"/>
    <property type="project" value="UniProtKB-SubCell"/>
</dbReference>
<evidence type="ECO:0000256" key="8">
    <source>
        <dbReference type="ARBA" id="ARBA00022968"/>
    </source>
</evidence>
<dbReference type="PANTHER" id="PTHR11731:SF200">
    <property type="entry name" value="DIPEPTIDYL PEPTIDASE 10, ISOFORM B"/>
    <property type="match status" value="1"/>
</dbReference>
<name>A0A1R0H5P0_9FUNG</name>
<dbReference type="EMBL" id="LSSL01000476">
    <property type="protein sequence ID" value="OLY84495.1"/>
    <property type="molecule type" value="Genomic_DNA"/>
</dbReference>
<evidence type="ECO:0000256" key="10">
    <source>
        <dbReference type="ARBA" id="ARBA00023136"/>
    </source>
</evidence>
<evidence type="ECO:0000256" key="6">
    <source>
        <dbReference type="ARBA" id="ARBA00022801"/>
    </source>
</evidence>
<dbReference type="SUPFAM" id="SSF82171">
    <property type="entry name" value="DPP6 N-terminal domain-like"/>
    <property type="match status" value="1"/>
</dbReference>
<evidence type="ECO:0000256" key="11">
    <source>
        <dbReference type="ARBA" id="ARBA00023180"/>
    </source>
</evidence>
<evidence type="ECO:0000313" key="15">
    <source>
        <dbReference type="EMBL" id="OLY84495.1"/>
    </source>
</evidence>
<keyword evidence="8" id="KW-0735">Signal-anchor</keyword>
<feature type="compositionally biased region" description="Basic and acidic residues" evidence="12">
    <location>
        <begin position="152"/>
        <end position="166"/>
    </location>
</feature>
<feature type="domain" description="Peptidase S9 prolyl oligopeptidase catalytic" evidence="13">
    <location>
        <begin position="743"/>
        <end position="931"/>
    </location>
</feature>
<protein>
    <submittedName>
        <fullName evidence="15">Dipeptidyl-aminopeptidase B</fullName>
    </submittedName>
</protein>
<dbReference type="GO" id="GO:0004177">
    <property type="term" value="F:aminopeptidase activity"/>
    <property type="evidence" value="ECO:0007669"/>
    <property type="project" value="UniProtKB-KW"/>
</dbReference>
<dbReference type="InterPro" id="IPR002469">
    <property type="entry name" value="Peptidase_S9B_N"/>
</dbReference>
<evidence type="ECO:0000256" key="9">
    <source>
        <dbReference type="ARBA" id="ARBA00022989"/>
    </source>
</evidence>
<reference evidence="15 16" key="1">
    <citation type="journal article" date="2016" name="Mol. Biol. Evol.">
        <title>Genome-Wide Survey of Gut Fungi (Harpellales) Reveals the First Horizontally Transferred Ubiquitin Gene from a Mosquito Host.</title>
        <authorList>
            <person name="Wang Y."/>
            <person name="White M.M."/>
            <person name="Kvist S."/>
            <person name="Moncalvo J.M."/>
        </authorList>
    </citation>
    <scope>NUCLEOTIDE SEQUENCE [LARGE SCALE GENOMIC DNA]</scope>
    <source>
        <strain evidence="15 16">ALG-7-W6</strain>
    </source>
</reference>
<keyword evidence="10" id="KW-0472">Membrane</keyword>
<dbReference type="SUPFAM" id="SSF53474">
    <property type="entry name" value="alpha/beta-Hydrolases"/>
    <property type="match status" value="1"/>
</dbReference>
<keyword evidence="3 15" id="KW-0031">Aminopeptidase</keyword>
<keyword evidence="9" id="KW-1133">Transmembrane helix</keyword>
<feature type="compositionally biased region" description="Polar residues" evidence="12">
    <location>
        <begin position="136"/>
        <end position="148"/>
    </location>
</feature>
<dbReference type="Proteomes" id="UP000187455">
    <property type="component" value="Unassembled WGS sequence"/>
</dbReference>
<dbReference type="Pfam" id="PF00326">
    <property type="entry name" value="Peptidase_S9"/>
    <property type="match status" value="1"/>
</dbReference>
<dbReference type="GO" id="GO:0008239">
    <property type="term" value="F:dipeptidyl-peptidase activity"/>
    <property type="evidence" value="ECO:0007669"/>
    <property type="project" value="TreeGrafter"/>
</dbReference>
<feature type="region of interest" description="Disordered" evidence="12">
    <location>
        <begin position="1"/>
        <end position="25"/>
    </location>
</feature>
<proteinExistence type="inferred from homology"/>
<dbReference type="Gene3D" id="2.140.10.30">
    <property type="entry name" value="Dipeptidylpeptidase IV, N-terminal domain"/>
    <property type="match status" value="1"/>
</dbReference>
<comment type="subcellular location">
    <subcellularLocation>
        <location evidence="1">Vacuole membrane</location>
        <topology evidence="1">Single-pass type II membrane protein</topology>
    </subcellularLocation>
</comment>
<evidence type="ECO:0000259" key="13">
    <source>
        <dbReference type="Pfam" id="PF00326"/>
    </source>
</evidence>
<comment type="similarity">
    <text evidence="2">Belongs to the peptidase S9B family.</text>
</comment>
<dbReference type="FunFam" id="3.40.50.1820:FF:000003">
    <property type="entry name" value="Dipeptidyl peptidase 4"/>
    <property type="match status" value="1"/>
</dbReference>
<keyword evidence="4" id="KW-0645">Protease</keyword>
<feature type="region of interest" description="Disordered" evidence="12">
    <location>
        <begin position="136"/>
        <end position="166"/>
    </location>
</feature>
<dbReference type="GO" id="GO:0005886">
    <property type="term" value="C:plasma membrane"/>
    <property type="evidence" value="ECO:0007669"/>
    <property type="project" value="TreeGrafter"/>
</dbReference>
<evidence type="ECO:0000256" key="12">
    <source>
        <dbReference type="SAM" id="MobiDB-lite"/>
    </source>
</evidence>
<evidence type="ECO:0000256" key="4">
    <source>
        <dbReference type="ARBA" id="ARBA00022670"/>
    </source>
</evidence>